<dbReference type="OMA" id="CQETATQ"/>
<evidence type="ECO:0000256" key="2">
    <source>
        <dbReference type="ARBA" id="ARBA00022833"/>
    </source>
</evidence>
<keyword evidence="6" id="KW-0539">Nucleus</keyword>
<keyword evidence="5" id="KW-0804">Transcription</keyword>
<gene>
    <name evidence="7" type="ORF">CSUB01_09908</name>
</gene>
<keyword evidence="2" id="KW-0862">Zinc</keyword>
<proteinExistence type="predicted"/>
<name>A0A066X6W4_COLSU</name>
<dbReference type="Proteomes" id="UP000027238">
    <property type="component" value="Unassembled WGS sequence"/>
</dbReference>
<dbReference type="eggNOG" id="ENOG502SJUF">
    <property type="taxonomic scope" value="Eukaryota"/>
</dbReference>
<dbReference type="InterPro" id="IPR052360">
    <property type="entry name" value="Transcr_Regulatory_Proteins"/>
</dbReference>
<evidence type="ECO:0000313" key="8">
    <source>
        <dbReference type="Proteomes" id="UP000027238"/>
    </source>
</evidence>
<keyword evidence="4" id="KW-0238">DNA-binding</keyword>
<evidence type="ECO:0000256" key="5">
    <source>
        <dbReference type="ARBA" id="ARBA00023163"/>
    </source>
</evidence>
<evidence type="ECO:0008006" key="9">
    <source>
        <dbReference type="Google" id="ProtNLM"/>
    </source>
</evidence>
<evidence type="ECO:0000256" key="4">
    <source>
        <dbReference type="ARBA" id="ARBA00023125"/>
    </source>
</evidence>
<comment type="caution">
    <text evidence="7">The sequence shown here is derived from an EMBL/GenBank/DDBJ whole genome shotgun (WGS) entry which is preliminary data.</text>
</comment>
<dbReference type="PANTHER" id="PTHR36206">
    <property type="entry name" value="ASPERCRYPTIN BIOSYNTHESIS CLUSTER-SPECIFIC TRANSCRIPTION REGULATOR ATNN-RELATED"/>
    <property type="match status" value="1"/>
</dbReference>
<keyword evidence="8" id="KW-1185">Reference proteome</keyword>
<keyword evidence="1" id="KW-0479">Metal-binding</keyword>
<protein>
    <recommendedName>
        <fullName evidence="9">C6 zinc finger domain-containing protein</fullName>
    </recommendedName>
</protein>
<dbReference type="GO" id="GO:0046872">
    <property type="term" value="F:metal ion binding"/>
    <property type="evidence" value="ECO:0007669"/>
    <property type="project" value="UniProtKB-KW"/>
</dbReference>
<accession>A0A066X6W4</accession>
<evidence type="ECO:0000256" key="1">
    <source>
        <dbReference type="ARBA" id="ARBA00022723"/>
    </source>
</evidence>
<evidence type="ECO:0000313" key="7">
    <source>
        <dbReference type="EMBL" id="KDN64893.1"/>
    </source>
</evidence>
<keyword evidence="3" id="KW-0805">Transcription regulation</keyword>
<dbReference type="GO" id="GO:0003677">
    <property type="term" value="F:DNA binding"/>
    <property type="evidence" value="ECO:0007669"/>
    <property type="project" value="UniProtKB-KW"/>
</dbReference>
<dbReference type="EMBL" id="JMSE01001088">
    <property type="protein sequence ID" value="KDN64893.1"/>
    <property type="molecule type" value="Genomic_DNA"/>
</dbReference>
<organism evidence="7 8">
    <name type="scientific">Colletotrichum sublineola</name>
    <name type="common">Sorghum anthracnose fungus</name>
    <dbReference type="NCBI Taxonomy" id="1173701"/>
    <lineage>
        <taxon>Eukaryota</taxon>
        <taxon>Fungi</taxon>
        <taxon>Dikarya</taxon>
        <taxon>Ascomycota</taxon>
        <taxon>Pezizomycotina</taxon>
        <taxon>Sordariomycetes</taxon>
        <taxon>Hypocreomycetidae</taxon>
        <taxon>Glomerellales</taxon>
        <taxon>Glomerellaceae</taxon>
        <taxon>Colletotrichum</taxon>
        <taxon>Colletotrichum graminicola species complex</taxon>
    </lineage>
</organism>
<dbReference type="AlphaFoldDB" id="A0A066X6W4"/>
<evidence type="ECO:0000256" key="3">
    <source>
        <dbReference type="ARBA" id="ARBA00023015"/>
    </source>
</evidence>
<evidence type="ECO:0000256" key="6">
    <source>
        <dbReference type="ARBA" id="ARBA00023242"/>
    </source>
</evidence>
<dbReference type="STRING" id="1173701.A0A066X6W4"/>
<reference evidence="8" key="1">
    <citation type="journal article" date="2014" name="Genome Announc.">
        <title>Draft genome sequence of Colletotrichum sublineola, a destructive pathogen of cultivated sorghum.</title>
        <authorList>
            <person name="Baroncelli R."/>
            <person name="Sanz-Martin J.M."/>
            <person name="Rech G.E."/>
            <person name="Sukno S.A."/>
            <person name="Thon M.R."/>
        </authorList>
    </citation>
    <scope>NUCLEOTIDE SEQUENCE [LARGE SCALE GENOMIC DNA]</scope>
    <source>
        <strain evidence="8">TX430BB</strain>
    </source>
</reference>
<dbReference type="OrthoDB" id="2593732at2759"/>
<sequence>MHFYHAVAAPALTGSLSKTFWPALVVQVSSREPVAGHAVLTLASLFETFTMGSREPAPFAVGHYNKAIRLLRSTRDPALVLFVCVLFICIELLQNSPQNAIAHCRHGINILNEVQTESDFLRQHVVLAMHQLSLAPYYYDADPKTFPKINKPALSAGPRLESVAEAHMRQILLQTRAARFFRIGEERRLAGGAFQALKATHRPDGKEHAALCLLEIQYIIIRNQLLLSDSKSENDYDAYLDDYRAVVGLTAMATASSCHSGDGSTRSTPLYTGNSAIELGFSPLLYFVVSKCRYLSVRIAALKMMKQLARPRDNVWVKPVTAAVARRVVEVEHQISLDDLEVRDWVDDGELPPEKRRVISVDFYVAGDMKCGGSLRQVNFLSRDPNSGMIIARHEWINI</sequence>
<dbReference type="HOGENOM" id="CLU_011409_12_2_1"/>
<dbReference type="PANTHER" id="PTHR36206:SF16">
    <property type="entry name" value="TRANSCRIPTION FACTOR DOMAIN-CONTAINING PROTEIN-RELATED"/>
    <property type="match status" value="1"/>
</dbReference>